<dbReference type="Pfam" id="PF02852">
    <property type="entry name" value="Pyr_redox_dim"/>
    <property type="match status" value="1"/>
</dbReference>
<evidence type="ECO:0000259" key="12">
    <source>
        <dbReference type="Pfam" id="PF02852"/>
    </source>
</evidence>
<dbReference type="PANTHER" id="PTHR22912:SF160">
    <property type="entry name" value="DIHYDROLIPOYL DEHYDROGENASE"/>
    <property type="match status" value="1"/>
</dbReference>
<evidence type="ECO:0000256" key="9">
    <source>
        <dbReference type="ARBA" id="ARBA00023284"/>
    </source>
</evidence>
<keyword evidence="15" id="KW-1185">Reference proteome</keyword>
<dbReference type="InterPro" id="IPR001100">
    <property type="entry name" value="Pyr_nuc-diS_OxRdtase"/>
</dbReference>
<dbReference type="InterPro" id="IPR036188">
    <property type="entry name" value="FAD/NAD-bd_sf"/>
</dbReference>
<dbReference type="RefSeq" id="WP_305108980.1">
    <property type="nucleotide sequence ID" value="NZ_JAUTWS010000172.1"/>
</dbReference>
<evidence type="ECO:0000313" key="15">
    <source>
        <dbReference type="Proteomes" id="UP001243009"/>
    </source>
</evidence>
<dbReference type="Gene3D" id="3.50.50.60">
    <property type="entry name" value="FAD/NAD(P)-binding domain"/>
    <property type="match status" value="2"/>
</dbReference>
<dbReference type="Gene3D" id="3.30.390.30">
    <property type="match status" value="1"/>
</dbReference>
<dbReference type="NCBIfam" id="TIGR01350">
    <property type="entry name" value="lipoamide_DH"/>
    <property type="match status" value="1"/>
</dbReference>
<keyword evidence="4 11" id="KW-0285">Flavoprotein</keyword>
<gene>
    <name evidence="14" type="primary">lpdA</name>
    <name evidence="14" type="ORF">Q7A36_37925</name>
</gene>
<comment type="catalytic activity">
    <reaction evidence="10 11">
        <text>N(6)-[(R)-dihydrolipoyl]-L-lysyl-[protein] + NAD(+) = N(6)-[(R)-lipoyl]-L-lysyl-[protein] + NADH + H(+)</text>
        <dbReference type="Rhea" id="RHEA:15045"/>
        <dbReference type="Rhea" id="RHEA-COMP:10474"/>
        <dbReference type="Rhea" id="RHEA-COMP:10475"/>
        <dbReference type="ChEBI" id="CHEBI:15378"/>
        <dbReference type="ChEBI" id="CHEBI:57540"/>
        <dbReference type="ChEBI" id="CHEBI:57945"/>
        <dbReference type="ChEBI" id="CHEBI:83099"/>
        <dbReference type="ChEBI" id="CHEBI:83100"/>
        <dbReference type="EC" id="1.8.1.4"/>
    </reaction>
</comment>
<dbReference type="Proteomes" id="UP001243009">
    <property type="component" value="Unassembled WGS sequence"/>
</dbReference>
<keyword evidence="8" id="KW-1015">Disulfide bond</keyword>
<evidence type="ECO:0000256" key="2">
    <source>
        <dbReference type="ARBA" id="ARBA00012608"/>
    </source>
</evidence>
<keyword evidence="9 11" id="KW-0676">Redox-active center</keyword>
<evidence type="ECO:0000256" key="7">
    <source>
        <dbReference type="ARBA" id="ARBA00023027"/>
    </source>
</evidence>
<dbReference type="EC" id="1.8.1.4" evidence="2 11"/>
<accession>A0ABT9EDQ1</accession>
<dbReference type="PANTHER" id="PTHR22912">
    <property type="entry name" value="DISULFIDE OXIDOREDUCTASE"/>
    <property type="match status" value="1"/>
</dbReference>
<evidence type="ECO:0000256" key="5">
    <source>
        <dbReference type="ARBA" id="ARBA00022827"/>
    </source>
</evidence>
<evidence type="ECO:0000256" key="10">
    <source>
        <dbReference type="ARBA" id="ARBA00049187"/>
    </source>
</evidence>
<dbReference type="Pfam" id="PF07992">
    <property type="entry name" value="Pyr_redox_2"/>
    <property type="match status" value="1"/>
</dbReference>
<dbReference type="InterPro" id="IPR004099">
    <property type="entry name" value="Pyr_nucl-diS_OxRdtase_dimer"/>
</dbReference>
<evidence type="ECO:0000256" key="4">
    <source>
        <dbReference type="ARBA" id="ARBA00022630"/>
    </source>
</evidence>
<dbReference type="InterPro" id="IPR012999">
    <property type="entry name" value="Pyr_OxRdtase_I_AS"/>
</dbReference>
<keyword evidence="6 11" id="KW-0560">Oxidoreductase</keyword>
<evidence type="ECO:0000313" key="14">
    <source>
        <dbReference type="EMBL" id="MDO9714140.1"/>
    </source>
</evidence>
<evidence type="ECO:0000256" key="3">
    <source>
        <dbReference type="ARBA" id="ARBA00016961"/>
    </source>
</evidence>
<feature type="domain" description="FAD/NAD(P)-binding" evidence="13">
    <location>
        <begin position="9"/>
        <end position="326"/>
    </location>
</feature>
<comment type="miscellaneous">
    <text evidence="11">The active site is a redox-active disulfide bond.</text>
</comment>
<reference evidence="14 15" key="1">
    <citation type="submission" date="2023-08" db="EMBL/GenBank/DDBJ databases">
        <title>The draft genome sequence of Paracraurococcus sp. LOR1-02.</title>
        <authorList>
            <person name="Kingkaew E."/>
            <person name="Tanasupawat S."/>
        </authorList>
    </citation>
    <scope>NUCLEOTIDE SEQUENCE [LARGE SCALE GENOMIC DNA]</scope>
    <source>
        <strain evidence="14 15">LOR1-02</strain>
    </source>
</reference>
<sequence>MGELTAGLLVLGGGPGGYSAAARAGELGIDTVLVEQGSLGGTCLNVGCIPSKALIHVAAEFSRAAGQVQASPFGLRAGAPSLDFAQAVAWKDGIVGRLNAGVATLLKQGRVRTVQGRGTMLDGKTCRVETDTGPQTIRARHVLLATGSAPMPLPALPFGGRVISSTEALSLPRVPERLAVVGAGYIGLELGMAFARLGAVVTVVEAADRILPGWDADLTRPVLRGMQRLGIELLTATEARGLAANGKALRVAAADGAEHTIPAEAVLVAVGRRPCTTGFGLEALDLAMDGPFIRIDARCATSMRDVWAVGDVAGGPMLAHRAMAQGRMVAELVAGRRRRFEPMAVPAICFTSPEVVSVGLSPAEARQAAQEIRVGQYPFSANGRALTEAAEEGFVRVVARAETHLVLGIQAVGAGVAELAAGFSLALEMGARLEDIAGTIHAHPTRGEALHAAALRAMGQAQHTV</sequence>
<dbReference type="InterPro" id="IPR006258">
    <property type="entry name" value="Lipoamide_DH"/>
</dbReference>
<evidence type="ECO:0000256" key="1">
    <source>
        <dbReference type="ARBA" id="ARBA00007532"/>
    </source>
</evidence>
<evidence type="ECO:0000256" key="8">
    <source>
        <dbReference type="ARBA" id="ARBA00023157"/>
    </source>
</evidence>
<comment type="cofactor">
    <cofactor evidence="11">
        <name>FAD</name>
        <dbReference type="ChEBI" id="CHEBI:57692"/>
    </cofactor>
    <text evidence="11">Binds 1 FAD per subunit.</text>
</comment>
<dbReference type="SUPFAM" id="SSF51905">
    <property type="entry name" value="FAD/NAD(P)-binding domain"/>
    <property type="match status" value="1"/>
</dbReference>
<evidence type="ECO:0000259" key="13">
    <source>
        <dbReference type="Pfam" id="PF07992"/>
    </source>
</evidence>
<comment type="caution">
    <text evidence="14">The sequence shown here is derived from an EMBL/GenBank/DDBJ whole genome shotgun (WGS) entry which is preliminary data.</text>
</comment>
<dbReference type="PROSITE" id="PS00076">
    <property type="entry name" value="PYRIDINE_REDOX_1"/>
    <property type="match status" value="1"/>
</dbReference>
<dbReference type="InterPro" id="IPR050151">
    <property type="entry name" value="Class-I_Pyr_Nuc-Dis_Oxidored"/>
</dbReference>
<protein>
    <recommendedName>
        <fullName evidence="3 11">Dihydrolipoyl dehydrogenase</fullName>
        <ecNumber evidence="2 11">1.8.1.4</ecNumber>
    </recommendedName>
</protein>
<keyword evidence="5 11" id="KW-0274">FAD</keyword>
<comment type="similarity">
    <text evidence="1 11">Belongs to the class-I pyridine nucleotide-disulfide oxidoreductase family.</text>
</comment>
<proteinExistence type="inferred from homology"/>
<dbReference type="SUPFAM" id="SSF55424">
    <property type="entry name" value="FAD/NAD-linked reductases, dimerisation (C-terminal) domain"/>
    <property type="match status" value="1"/>
</dbReference>
<name>A0ABT9EDQ1_9PROT</name>
<evidence type="ECO:0000256" key="6">
    <source>
        <dbReference type="ARBA" id="ARBA00023002"/>
    </source>
</evidence>
<dbReference type="InterPro" id="IPR023753">
    <property type="entry name" value="FAD/NAD-binding_dom"/>
</dbReference>
<dbReference type="PRINTS" id="PR00368">
    <property type="entry name" value="FADPNR"/>
</dbReference>
<dbReference type="EMBL" id="JAUTWS010000172">
    <property type="protein sequence ID" value="MDO9714140.1"/>
    <property type="molecule type" value="Genomic_DNA"/>
</dbReference>
<feature type="domain" description="Pyridine nucleotide-disulphide oxidoreductase dimerisation" evidence="12">
    <location>
        <begin position="345"/>
        <end position="453"/>
    </location>
</feature>
<evidence type="ECO:0000256" key="11">
    <source>
        <dbReference type="RuleBase" id="RU003692"/>
    </source>
</evidence>
<dbReference type="InterPro" id="IPR016156">
    <property type="entry name" value="FAD/NAD-linked_Rdtase_dimer_sf"/>
</dbReference>
<dbReference type="GO" id="GO:0004148">
    <property type="term" value="F:dihydrolipoyl dehydrogenase (NADH) activity"/>
    <property type="evidence" value="ECO:0007669"/>
    <property type="project" value="UniProtKB-EC"/>
</dbReference>
<organism evidence="14 15">
    <name type="scientific">Paracraurococcus lichenis</name>
    <dbReference type="NCBI Taxonomy" id="3064888"/>
    <lineage>
        <taxon>Bacteria</taxon>
        <taxon>Pseudomonadati</taxon>
        <taxon>Pseudomonadota</taxon>
        <taxon>Alphaproteobacteria</taxon>
        <taxon>Acetobacterales</taxon>
        <taxon>Roseomonadaceae</taxon>
        <taxon>Paracraurococcus</taxon>
    </lineage>
</organism>
<keyword evidence="7 11" id="KW-0520">NAD</keyword>
<dbReference type="PRINTS" id="PR00411">
    <property type="entry name" value="PNDRDTASEI"/>
</dbReference>
<dbReference type="PIRSF" id="PIRSF000350">
    <property type="entry name" value="Mercury_reductase_MerA"/>
    <property type="match status" value="1"/>
</dbReference>